<dbReference type="Proteomes" id="UP000192445">
    <property type="component" value="Chromosome"/>
</dbReference>
<reference evidence="2 3" key="1">
    <citation type="submission" date="2017-03" db="EMBL/GenBank/DDBJ databases">
        <title>Complete Genome Sequence of a natural compounds producer, Streptomyces violaceus S21.</title>
        <authorList>
            <person name="Zhong C."/>
            <person name="Zhao Z."/>
            <person name="Fu J."/>
            <person name="Zong G."/>
            <person name="Qin R."/>
            <person name="Cao G."/>
        </authorList>
    </citation>
    <scope>NUCLEOTIDE SEQUENCE [LARGE SCALE GENOMIC DNA]</scope>
    <source>
        <strain evidence="2 3">S21</strain>
    </source>
</reference>
<dbReference type="KEGG" id="svu:B1H20_17090"/>
<gene>
    <name evidence="2" type="ORF">B1H20_17090</name>
</gene>
<dbReference type="Pfam" id="PF21806">
    <property type="entry name" value="DUF6879"/>
    <property type="match status" value="1"/>
</dbReference>
<evidence type="ECO:0000313" key="2">
    <source>
        <dbReference type="EMBL" id="ARF62913.1"/>
    </source>
</evidence>
<evidence type="ECO:0000259" key="1">
    <source>
        <dbReference type="Pfam" id="PF21806"/>
    </source>
</evidence>
<organism evidence="2 3">
    <name type="scientific">Streptomyces violaceoruber</name>
    <dbReference type="NCBI Taxonomy" id="1935"/>
    <lineage>
        <taxon>Bacteria</taxon>
        <taxon>Bacillati</taxon>
        <taxon>Actinomycetota</taxon>
        <taxon>Actinomycetes</taxon>
        <taxon>Kitasatosporales</taxon>
        <taxon>Streptomycetaceae</taxon>
        <taxon>Streptomyces</taxon>
        <taxon>Streptomyces violaceoruber group</taxon>
    </lineage>
</organism>
<dbReference type="RefSeq" id="WP_083192857.1">
    <property type="nucleotide sequence ID" value="NZ_CP020570.1"/>
</dbReference>
<sequence>MSQQLPPFAELLAQCTTSAVHLETRDLYATDVEDHDLKAWRAGELADVSDRSSWWSWFHDAVADAVARGVAVQRARVVSLPATEYIRFEHACTPRNLAAGEDVRWLPRDQALGLLLPAHDYWLFDGQVVRWHHFAGDGRHLRDELDERPVSADHAGKAFAAVWDRAVPHAEFVLD</sequence>
<feature type="domain" description="DUF6879" evidence="1">
    <location>
        <begin position="8"/>
        <end position="173"/>
    </location>
</feature>
<dbReference type="EMBL" id="CP020570">
    <property type="protein sequence ID" value="ARF62913.1"/>
    <property type="molecule type" value="Genomic_DNA"/>
</dbReference>
<dbReference type="InterPro" id="IPR049244">
    <property type="entry name" value="DUF6879"/>
</dbReference>
<protein>
    <recommendedName>
        <fullName evidence="1">DUF6879 domain-containing protein</fullName>
    </recommendedName>
</protein>
<accession>A0A1V0UCE7</accession>
<dbReference type="STRING" id="1935.B1H20_17090"/>
<dbReference type="OrthoDB" id="4562627at2"/>
<dbReference type="AlphaFoldDB" id="A0A1V0UCE7"/>
<name>A0A1V0UCE7_STRVN</name>
<evidence type="ECO:0000313" key="3">
    <source>
        <dbReference type="Proteomes" id="UP000192445"/>
    </source>
</evidence>
<proteinExistence type="predicted"/>